<evidence type="ECO:0000313" key="2">
    <source>
        <dbReference type="EMBL" id="TBW52569.1"/>
    </source>
</evidence>
<reference evidence="2 3" key="1">
    <citation type="submission" date="2019-02" db="EMBL/GenBank/DDBJ databases">
        <title>Marinobacter halodurans sp. nov., a marine bacterium isolated from sea tidal flat.</title>
        <authorList>
            <person name="Yoo Y."/>
            <person name="Lee D.W."/>
            <person name="Kim B.S."/>
            <person name="Kim J.-J."/>
        </authorList>
    </citation>
    <scope>NUCLEOTIDE SEQUENCE [LARGE SCALE GENOMIC DNA]</scope>
    <source>
        <strain evidence="2 3">YJ-S3-2</strain>
    </source>
</reference>
<evidence type="ECO:0000256" key="1">
    <source>
        <dbReference type="SAM" id="Phobius"/>
    </source>
</evidence>
<organism evidence="2 3">
    <name type="scientific">Marinobacter halodurans</name>
    <dbReference type="NCBI Taxonomy" id="2528979"/>
    <lineage>
        <taxon>Bacteria</taxon>
        <taxon>Pseudomonadati</taxon>
        <taxon>Pseudomonadota</taxon>
        <taxon>Gammaproteobacteria</taxon>
        <taxon>Pseudomonadales</taxon>
        <taxon>Marinobacteraceae</taxon>
        <taxon>Marinobacter</taxon>
    </lineage>
</organism>
<gene>
    <name evidence="2" type="ORF">EZI54_16135</name>
</gene>
<sequence>MDSFISFGIIIFFLVALFKATQAAYHKIIWHRRKTTEVQLAQYFKENNSPVGELNDEQLDSLFWTLCNESINEISCTLTHSKDNFDPQIYRVFDINLKRKNWLSSNTDASVSHTLNGFEFFVPGLARHRLDSKNPESVDVVFYGSIAVFVGIEHEYSIFNEKEASTHSATNLTVKQTVIETSYEALADSGEFDIIPGNGGRMIRAIYGDRMAVFRDDAIVTAYSSIIAGAGIFSAIFALLGAASLLKLPYDSYLLRLEFLNHFFLKLSFLNHFLIFFSLFWGGAVTLFSVREFLKPRKGTVLLFDRAELDVSIKRHGQPDFVRVSWEALTIRARSQFGYLVSGLGPVYASRLELSSADHDIGDKVLLPMPSFDDGFHTWQAIYMFMNREINSVLEIDPMQPDYKLGDPHKDGLYLLKRRITKKYLSLSLPAKILESFVLLITLGPLPYILAGKTSDFRTKKAISRTN</sequence>
<comment type="caution">
    <text evidence="2">The sequence shown here is derived from an EMBL/GenBank/DDBJ whole genome shotgun (WGS) entry which is preliminary data.</text>
</comment>
<feature type="transmembrane region" description="Helical" evidence="1">
    <location>
        <begin position="6"/>
        <end position="25"/>
    </location>
</feature>
<proteinExistence type="predicted"/>
<keyword evidence="1" id="KW-1133">Transmembrane helix</keyword>
<protein>
    <submittedName>
        <fullName evidence="2">Uncharacterized protein</fullName>
    </submittedName>
</protein>
<feature type="transmembrane region" description="Helical" evidence="1">
    <location>
        <begin position="263"/>
        <end position="288"/>
    </location>
</feature>
<accession>A0ABY1ZHF8</accession>
<keyword evidence="1" id="KW-0472">Membrane</keyword>
<evidence type="ECO:0000313" key="3">
    <source>
        <dbReference type="Proteomes" id="UP000313645"/>
    </source>
</evidence>
<feature type="transmembrane region" description="Helical" evidence="1">
    <location>
        <begin position="424"/>
        <end position="450"/>
    </location>
</feature>
<keyword evidence="1" id="KW-0812">Transmembrane</keyword>
<name>A0ABY1ZHF8_9GAMM</name>
<feature type="transmembrane region" description="Helical" evidence="1">
    <location>
        <begin position="220"/>
        <end position="243"/>
    </location>
</feature>
<keyword evidence="3" id="KW-1185">Reference proteome</keyword>
<dbReference type="Proteomes" id="UP000313645">
    <property type="component" value="Unassembled WGS sequence"/>
</dbReference>
<dbReference type="EMBL" id="SJDL01000027">
    <property type="protein sequence ID" value="TBW52569.1"/>
    <property type="molecule type" value="Genomic_DNA"/>
</dbReference>
<dbReference type="RefSeq" id="WP_131482912.1">
    <property type="nucleotide sequence ID" value="NZ_SJDL01000027.1"/>
</dbReference>